<name>A0ABQ6HNN9_9MICO</name>
<protein>
    <recommendedName>
        <fullName evidence="4">Autophagy-related protein 2</fullName>
    </recommendedName>
</protein>
<comment type="caution">
    <text evidence="2">The sequence shown here is derived from an EMBL/GenBank/DDBJ whole genome shotgun (WGS) entry which is preliminary data.</text>
</comment>
<keyword evidence="3" id="KW-1185">Reference proteome</keyword>
<gene>
    <name evidence="2" type="ORF">GCM10025862_21020</name>
</gene>
<reference evidence="3" key="1">
    <citation type="journal article" date="2019" name="Int. J. Syst. Evol. Microbiol.">
        <title>The Global Catalogue of Microorganisms (GCM) 10K type strain sequencing project: providing services to taxonomists for standard genome sequencing and annotation.</title>
        <authorList>
            <consortium name="The Broad Institute Genomics Platform"/>
            <consortium name="The Broad Institute Genome Sequencing Center for Infectious Disease"/>
            <person name="Wu L."/>
            <person name="Ma J."/>
        </authorList>
    </citation>
    <scope>NUCLEOTIDE SEQUENCE [LARGE SCALE GENOMIC DNA]</scope>
    <source>
        <strain evidence="3">NBRC 105830</strain>
    </source>
</reference>
<dbReference type="EMBL" id="BSUJ01000001">
    <property type="protein sequence ID" value="GMA20081.1"/>
    <property type="molecule type" value="Genomic_DNA"/>
</dbReference>
<dbReference type="Proteomes" id="UP001157109">
    <property type="component" value="Unassembled WGS sequence"/>
</dbReference>
<organism evidence="2 3">
    <name type="scientific">Arsenicicoccus piscis</name>
    <dbReference type="NCBI Taxonomy" id="673954"/>
    <lineage>
        <taxon>Bacteria</taxon>
        <taxon>Bacillati</taxon>
        <taxon>Actinomycetota</taxon>
        <taxon>Actinomycetes</taxon>
        <taxon>Micrococcales</taxon>
        <taxon>Intrasporangiaceae</taxon>
        <taxon>Arsenicicoccus</taxon>
    </lineage>
</organism>
<evidence type="ECO:0008006" key="4">
    <source>
        <dbReference type="Google" id="ProtNLM"/>
    </source>
</evidence>
<evidence type="ECO:0000313" key="3">
    <source>
        <dbReference type="Proteomes" id="UP001157109"/>
    </source>
</evidence>
<accession>A0ABQ6HNN9</accession>
<proteinExistence type="predicted"/>
<feature type="region of interest" description="Disordered" evidence="1">
    <location>
        <begin position="1"/>
        <end position="73"/>
    </location>
</feature>
<evidence type="ECO:0000256" key="1">
    <source>
        <dbReference type="SAM" id="MobiDB-lite"/>
    </source>
</evidence>
<sequence length="73" mass="7519">MSQNDQSPDATKDVQNDDVKNNATDPDADAGTWDAADSVSGELHESSDIPEQGVAGSFDEGVAVDPVDEVGQG</sequence>
<evidence type="ECO:0000313" key="2">
    <source>
        <dbReference type="EMBL" id="GMA20081.1"/>
    </source>
</evidence>
<feature type="compositionally biased region" description="Basic and acidic residues" evidence="1">
    <location>
        <begin position="10"/>
        <end position="20"/>
    </location>
</feature>
<dbReference type="RefSeq" id="WP_241445021.1">
    <property type="nucleotide sequence ID" value="NZ_BSUJ01000001.1"/>
</dbReference>